<feature type="compositionally biased region" description="Acidic residues" evidence="12">
    <location>
        <begin position="316"/>
        <end position="329"/>
    </location>
</feature>
<keyword evidence="5" id="KW-0493">Microtubule</keyword>
<dbReference type="InterPro" id="IPR017907">
    <property type="entry name" value="Znf_RING_CS"/>
</dbReference>
<evidence type="ECO:0000256" key="9">
    <source>
        <dbReference type="ARBA" id="ARBA00022833"/>
    </source>
</evidence>
<dbReference type="PROSITE" id="PS00518">
    <property type="entry name" value="ZF_RING_1"/>
    <property type="match status" value="1"/>
</dbReference>
<sequence>MNFAVGLKPLLAEARSMESLEKQLICPICLEMFTKPVVILPCQHNLCRKCANDVFQASNPLWQSRGSGAGPSGGRFRCPSCRHEVVLDRHGVYGLQRNLLVENIIDIYKQESARPLHAKAEQQLMCEEHEDERINIYCLRCEAPTCSLCKVFGAHKDCEVAPLPAVYQRQKENGRRQKQHVGLRFDSLCSILEERKKELLQSIAREQEAKVQRVRGLIRQYGDHLEASSKLVETAIQAMEEPQMAVYLQHSKELLKKITDMSKVSMSSRPEPGYESMDHFSINVDHVAEMLRTIDFQPEALGEDDGDGPTDSSEGVGDEESLEAPEAAEDVGPRQKPLSSPHGQH</sequence>
<evidence type="ECO:0000259" key="14">
    <source>
        <dbReference type="PROSITE" id="PS50119"/>
    </source>
</evidence>
<keyword evidence="17" id="KW-1185">Reference proteome</keyword>
<dbReference type="FunFam" id="3.30.40.10:FF:000014">
    <property type="entry name" value="probable E3 ubiquitin-protein ligase MID2"/>
    <property type="match status" value="1"/>
</dbReference>
<dbReference type="InterPro" id="IPR000315">
    <property type="entry name" value="Znf_B-box"/>
</dbReference>
<keyword evidence="4" id="KW-0963">Cytoplasm</keyword>
<evidence type="ECO:0000256" key="4">
    <source>
        <dbReference type="ARBA" id="ARBA00022490"/>
    </source>
</evidence>
<evidence type="ECO:0000313" key="17">
    <source>
        <dbReference type="Proteomes" id="UP000000539"/>
    </source>
</evidence>
<dbReference type="SMART" id="SM00336">
    <property type="entry name" value="BBOX"/>
    <property type="match status" value="1"/>
</dbReference>
<dbReference type="PROSITE" id="PS51262">
    <property type="entry name" value="COS"/>
    <property type="match status" value="1"/>
</dbReference>
<evidence type="ECO:0000313" key="16">
    <source>
        <dbReference type="Ensembl" id="ENSGALP00010012716.1"/>
    </source>
</evidence>
<dbReference type="Gene3D" id="1.20.5.170">
    <property type="match status" value="1"/>
</dbReference>
<dbReference type="Ensembl" id="ENSGALT00010022160.1">
    <property type="protein sequence ID" value="ENSGALP00010012716.1"/>
    <property type="gene ID" value="ENSGALG00010009309.1"/>
</dbReference>
<evidence type="ECO:0000256" key="5">
    <source>
        <dbReference type="ARBA" id="ARBA00022701"/>
    </source>
</evidence>
<feature type="domain" description="RING-type" evidence="13">
    <location>
        <begin position="26"/>
        <end position="82"/>
    </location>
</feature>
<dbReference type="Proteomes" id="UP000000539">
    <property type="component" value="Chromosome 3"/>
</dbReference>
<dbReference type="SUPFAM" id="SSF57850">
    <property type="entry name" value="RING/U-box"/>
    <property type="match status" value="1"/>
</dbReference>
<dbReference type="GO" id="GO:0030154">
    <property type="term" value="P:cell differentiation"/>
    <property type="evidence" value="ECO:0007669"/>
    <property type="project" value="UniProtKB-KW"/>
</dbReference>
<keyword evidence="7 11" id="KW-0863">Zinc-finger</keyword>
<evidence type="ECO:0000256" key="2">
    <source>
        <dbReference type="ARBA" id="ARBA00004216"/>
    </source>
</evidence>
<evidence type="ECO:0000256" key="12">
    <source>
        <dbReference type="SAM" id="MobiDB-lite"/>
    </source>
</evidence>
<dbReference type="GO" id="GO:0005874">
    <property type="term" value="C:microtubule"/>
    <property type="evidence" value="ECO:0007669"/>
    <property type="project" value="UniProtKB-KW"/>
</dbReference>
<evidence type="ECO:0000256" key="10">
    <source>
        <dbReference type="ARBA" id="ARBA00023054"/>
    </source>
</evidence>
<feature type="domain" description="COS" evidence="15">
    <location>
        <begin position="239"/>
        <end position="297"/>
    </location>
</feature>
<dbReference type="InterPro" id="IPR013083">
    <property type="entry name" value="Znf_RING/FYVE/PHD"/>
</dbReference>
<proteinExistence type="predicted"/>
<dbReference type="InterPro" id="IPR001841">
    <property type="entry name" value="Znf_RING"/>
</dbReference>
<comment type="subcellular location">
    <subcellularLocation>
        <location evidence="2">Cytoplasm</location>
        <location evidence="2">Myofibril</location>
        <location evidence="2">Sarcomere</location>
        <location evidence="2">Z line</location>
    </subcellularLocation>
</comment>
<dbReference type="PANTHER" id="PTHR24103">
    <property type="entry name" value="E3 UBIQUITIN-PROTEIN LIGASE TRIM"/>
    <property type="match status" value="1"/>
</dbReference>
<evidence type="ECO:0000256" key="1">
    <source>
        <dbReference type="ARBA" id="ARBA00003888"/>
    </source>
</evidence>
<evidence type="ECO:0000256" key="6">
    <source>
        <dbReference type="ARBA" id="ARBA00022723"/>
    </source>
</evidence>
<keyword evidence="9" id="KW-0862">Zinc</keyword>
<keyword evidence="8" id="KW-0221">Differentiation</keyword>
<dbReference type="SUPFAM" id="SSF57845">
    <property type="entry name" value="B-box zinc-binding domain"/>
    <property type="match status" value="1"/>
</dbReference>
<dbReference type="Gene3D" id="3.30.40.10">
    <property type="entry name" value="Zinc/RING finger domain, C3HC4 (zinc finger)"/>
    <property type="match status" value="1"/>
</dbReference>
<reference evidence="16" key="1">
    <citation type="submission" date="2020-11" db="EMBL/GenBank/DDBJ databases">
        <title>Gallus gallus (Chicken) genome, bGalGal1, GRCg7b, maternal haplotype autosomes + Z &amp; W.</title>
        <authorList>
            <person name="Warren W."/>
            <person name="Formenti G."/>
            <person name="Fedrigo O."/>
            <person name="Haase B."/>
            <person name="Mountcastle J."/>
            <person name="Balacco J."/>
            <person name="Tracey A."/>
            <person name="Schneider V."/>
            <person name="Okimoto R."/>
            <person name="Cheng H."/>
            <person name="Hawken R."/>
            <person name="Howe K."/>
            <person name="Jarvis E.D."/>
        </authorList>
    </citation>
    <scope>NUCLEOTIDE SEQUENCE [LARGE SCALE GENOMIC DNA]</scope>
    <source>
        <strain evidence="16">Broiler</strain>
    </source>
</reference>
<protein>
    <recommendedName>
        <fullName evidence="3">Tripartite motif-containing protein 54</fullName>
    </recommendedName>
</protein>
<dbReference type="InterPro" id="IPR017903">
    <property type="entry name" value="COS_domain"/>
</dbReference>
<reference evidence="16" key="3">
    <citation type="submission" date="2025-09" db="UniProtKB">
        <authorList>
            <consortium name="Ensembl"/>
        </authorList>
    </citation>
    <scope>IDENTIFICATION</scope>
    <source>
        <strain evidence="16">broiler</strain>
    </source>
</reference>
<feature type="region of interest" description="Disordered" evidence="12">
    <location>
        <begin position="299"/>
        <end position="345"/>
    </location>
</feature>
<dbReference type="GeneTree" id="ENSGT00940000154004"/>
<dbReference type="PROSITE" id="PS50089">
    <property type="entry name" value="ZF_RING_2"/>
    <property type="match status" value="1"/>
</dbReference>
<dbReference type="InterPro" id="IPR033492">
    <property type="entry name" value="Trim54_Bbox2_Zfn"/>
</dbReference>
<dbReference type="OrthoDB" id="5351233at2759"/>
<accession>A0A8V0Y189</accession>
<dbReference type="GO" id="GO:0030018">
    <property type="term" value="C:Z disc"/>
    <property type="evidence" value="ECO:0007669"/>
    <property type="project" value="UniProtKB-SubCell"/>
</dbReference>
<keyword evidence="6" id="KW-0479">Metal-binding</keyword>
<feature type="domain" description="B box-type" evidence="14">
    <location>
        <begin position="121"/>
        <end position="163"/>
    </location>
</feature>
<evidence type="ECO:0000259" key="15">
    <source>
        <dbReference type="PROSITE" id="PS51262"/>
    </source>
</evidence>
<dbReference type="FunFam" id="1.20.5.170:FF:000022">
    <property type="entry name" value="Tripartite motif containing 55"/>
    <property type="match status" value="1"/>
</dbReference>
<evidence type="ECO:0000259" key="13">
    <source>
        <dbReference type="PROSITE" id="PS50089"/>
    </source>
</evidence>
<dbReference type="GO" id="GO:0008270">
    <property type="term" value="F:zinc ion binding"/>
    <property type="evidence" value="ECO:0007669"/>
    <property type="project" value="UniProtKB-KW"/>
</dbReference>
<dbReference type="Pfam" id="PF13445">
    <property type="entry name" value="zf-RING_UBOX"/>
    <property type="match status" value="1"/>
</dbReference>
<evidence type="ECO:0000256" key="7">
    <source>
        <dbReference type="ARBA" id="ARBA00022771"/>
    </source>
</evidence>
<dbReference type="Gene3D" id="3.30.160.60">
    <property type="entry name" value="Classic Zinc Finger"/>
    <property type="match status" value="1"/>
</dbReference>
<dbReference type="InterPro" id="IPR050143">
    <property type="entry name" value="TRIM/RBCC"/>
</dbReference>
<evidence type="ECO:0000256" key="8">
    <source>
        <dbReference type="ARBA" id="ARBA00022782"/>
    </source>
</evidence>
<evidence type="ECO:0000256" key="3">
    <source>
        <dbReference type="ARBA" id="ARBA00014725"/>
    </source>
</evidence>
<gene>
    <name evidence="16" type="primary">TRIM54</name>
</gene>
<organism evidence="16 17">
    <name type="scientific">Gallus gallus</name>
    <name type="common">Chicken</name>
    <dbReference type="NCBI Taxonomy" id="9031"/>
    <lineage>
        <taxon>Eukaryota</taxon>
        <taxon>Metazoa</taxon>
        <taxon>Chordata</taxon>
        <taxon>Craniata</taxon>
        <taxon>Vertebrata</taxon>
        <taxon>Euteleostomi</taxon>
        <taxon>Archelosauria</taxon>
        <taxon>Archosauria</taxon>
        <taxon>Dinosauria</taxon>
        <taxon>Saurischia</taxon>
        <taxon>Theropoda</taxon>
        <taxon>Coelurosauria</taxon>
        <taxon>Aves</taxon>
        <taxon>Neognathae</taxon>
        <taxon>Galloanserae</taxon>
        <taxon>Galliformes</taxon>
        <taxon>Phasianidae</taxon>
        <taxon>Phasianinae</taxon>
        <taxon>Gallus</taxon>
    </lineage>
</organism>
<comment type="function">
    <text evidence="1">May bind and stabilize microtubules during myotubes formation.</text>
</comment>
<dbReference type="CDD" id="cd19833">
    <property type="entry name" value="Bbox2_MuRF3_C-II"/>
    <property type="match status" value="1"/>
</dbReference>
<dbReference type="SMART" id="SM00184">
    <property type="entry name" value="RING"/>
    <property type="match status" value="1"/>
</dbReference>
<name>A0A8V0Y189_CHICK</name>
<dbReference type="Pfam" id="PF00643">
    <property type="entry name" value="zf-B_box"/>
    <property type="match status" value="1"/>
</dbReference>
<dbReference type="InterPro" id="IPR027370">
    <property type="entry name" value="Znf-RING_euk"/>
</dbReference>
<reference evidence="16" key="2">
    <citation type="submission" date="2025-08" db="UniProtKB">
        <authorList>
            <consortium name="Ensembl"/>
        </authorList>
    </citation>
    <scope>IDENTIFICATION</scope>
    <source>
        <strain evidence="16">broiler</strain>
    </source>
</reference>
<keyword evidence="10" id="KW-0175">Coiled coil</keyword>
<evidence type="ECO:0000256" key="11">
    <source>
        <dbReference type="PROSITE-ProRule" id="PRU00024"/>
    </source>
</evidence>
<dbReference type="AlphaFoldDB" id="A0A8V0Y189"/>
<dbReference type="PROSITE" id="PS50119">
    <property type="entry name" value="ZF_BBOX"/>
    <property type="match status" value="1"/>
</dbReference>